<feature type="region of interest" description="Disordered" evidence="1">
    <location>
        <begin position="203"/>
        <end position="223"/>
    </location>
</feature>
<dbReference type="EMBL" id="OMOQ01000001">
    <property type="protein sequence ID" value="SPH18154.1"/>
    <property type="molecule type" value="Genomic_DNA"/>
</dbReference>
<gene>
    <name evidence="2" type="ORF">DEA8626_01686</name>
</gene>
<evidence type="ECO:0000313" key="2">
    <source>
        <dbReference type="EMBL" id="SPH18154.1"/>
    </source>
</evidence>
<name>A0A2R8B6F3_9RHOB</name>
<keyword evidence="3" id="KW-1185">Reference proteome</keyword>
<sequence>MNAPHAQRATRKKGATPIAPDLHRQFGLDPDPHPLRDAFLKWQCRVRQFAVRERDGRPDDGIMPAVFLGDDDVPLGHVITVLNKAPGHSLTPELTHMSAKTNDPAQRREQAIRFLGSAYYQKAHEFSDILTATFPPVSPGAATIRAAEAVRLVFDAFSQRFDLKCRVWKLAPRNPLYQATMAHNRLFNPGLPGKTEVLGFEPDWQRSSADPMPGSIRNARTGS</sequence>
<proteinExistence type="predicted"/>
<feature type="region of interest" description="Disordered" evidence="1">
    <location>
        <begin position="1"/>
        <end position="29"/>
    </location>
</feature>
<dbReference type="Proteomes" id="UP000244924">
    <property type="component" value="Unassembled WGS sequence"/>
</dbReference>
<reference evidence="2 3" key="1">
    <citation type="submission" date="2018-03" db="EMBL/GenBank/DDBJ databases">
        <authorList>
            <person name="Keele B.F."/>
        </authorList>
    </citation>
    <scope>NUCLEOTIDE SEQUENCE [LARGE SCALE GENOMIC DNA]</scope>
    <source>
        <strain evidence="2 3">CECT 8626</strain>
    </source>
</reference>
<evidence type="ECO:0000313" key="3">
    <source>
        <dbReference type="Proteomes" id="UP000244924"/>
    </source>
</evidence>
<dbReference type="AlphaFoldDB" id="A0A2R8B6F3"/>
<accession>A0A2R8B6F3</accession>
<protein>
    <submittedName>
        <fullName evidence="2">Uncharacterized protein</fullName>
    </submittedName>
</protein>
<evidence type="ECO:0000256" key="1">
    <source>
        <dbReference type="SAM" id="MobiDB-lite"/>
    </source>
</evidence>
<organism evidence="2 3">
    <name type="scientific">Albidovulum aquaemixtae</name>
    <dbReference type="NCBI Taxonomy" id="1542388"/>
    <lineage>
        <taxon>Bacteria</taxon>
        <taxon>Pseudomonadati</taxon>
        <taxon>Pseudomonadota</taxon>
        <taxon>Alphaproteobacteria</taxon>
        <taxon>Rhodobacterales</taxon>
        <taxon>Paracoccaceae</taxon>
        <taxon>Albidovulum</taxon>
    </lineage>
</organism>